<dbReference type="NCBIfam" id="NF037995">
    <property type="entry name" value="TRAP_S1"/>
    <property type="match status" value="1"/>
</dbReference>
<dbReference type="Proteomes" id="UP000294641">
    <property type="component" value="Unassembled WGS sequence"/>
</dbReference>
<dbReference type="InterPro" id="IPR004682">
    <property type="entry name" value="TRAP_DctP"/>
</dbReference>
<accession>A0A8B4QAN7</accession>
<evidence type="ECO:0000313" key="7">
    <source>
        <dbReference type="Proteomes" id="UP000294641"/>
    </source>
</evidence>
<dbReference type="Pfam" id="PF03480">
    <property type="entry name" value="DctP"/>
    <property type="match status" value="1"/>
</dbReference>
<evidence type="ECO:0000256" key="2">
    <source>
        <dbReference type="ARBA" id="ARBA00022448"/>
    </source>
</evidence>
<dbReference type="GO" id="GO:0055085">
    <property type="term" value="P:transmembrane transport"/>
    <property type="evidence" value="ECO:0007669"/>
    <property type="project" value="InterPro"/>
</dbReference>
<dbReference type="InterPro" id="IPR038404">
    <property type="entry name" value="TRAP_DctP_sf"/>
</dbReference>
<dbReference type="PIRSF" id="PIRSF006470">
    <property type="entry name" value="DctB"/>
    <property type="match status" value="1"/>
</dbReference>
<protein>
    <submittedName>
        <fullName evidence="4">C4-dicarboxylate-binding periplasmic protein</fullName>
    </submittedName>
    <submittedName>
        <fullName evidence="5">C4-dicarboxylate-binding protein DctP</fullName>
    </submittedName>
</protein>
<dbReference type="Gene3D" id="3.40.190.170">
    <property type="entry name" value="Bacterial extracellular solute-binding protein, family 7"/>
    <property type="match status" value="1"/>
</dbReference>
<dbReference type="InterPro" id="IPR018389">
    <property type="entry name" value="DctP_fam"/>
</dbReference>
<evidence type="ECO:0000256" key="1">
    <source>
        <dbReference type="ARBA" id="ARBA00009023"/>
    </source>
</evidence>
<reference evidence="4 6" key="1">
    <citation type="submission" date="2018-06" db="EMBL/GenBank/DDBJ databases">
        <authorList>
            <consortium name="Pathogen Informatics"/>
            <person name="Doyle S."/>
        </authorList>
    </citation>
    <scope>NUCLEOTIDE SEQUENCE [LARGE SCALE GENOMIC DNA]</scope>
    <source>
        <strain evidence="4 6">NCTC10597</strain>
    </source>
</reference>
<name>A0A8B4QAN7_9BACL</name>
<organism evidence="4 6">
    <name type="scientific">Kurthia zopfii</name>
    <dbReference type="NCBI Taxonomy" id="1650"/>
    <lineage>
        <taxon>Bacteria</taxon>
        <taxon>Bacillati</taxon>
        <taxon>Bacillota</taxon>
        <taxon>Bacilli</taxon>
        <taxon>Bacillales</taxon>
        <taxon>Caryophanaceae</taxon>
        <taxon>Kurthia</taxon>
    </lineage>
</organism>
<comment type="similarity">
    <text evidence="1">Belongs to the bacterial solute-binding protein 7 family.</text>
</comment>
<comment type="caution">
    <text evidence="4">The sequence shown here is derived from an EMBL/GenBank/DDBJ whole genome shotgun (WGS) entry which is preliminary data.</text>
</comment>
<dbReference type="PANTHER" id="PTHR33376">
    <property type="match status" value="1"/>
</dbReference>
<keyword evidence="7" id="KW-1185">Reference proteome</keyword>
<evidence type="ECO:0000313" key="6">
    <source>
        <dbReference type="Proteomes" id="UP000254330"/>
    </source>
</evidence>
<dbReference type="AlphaFoldDB" id="A0A8B4QAN7"/>
<evidence type="ECO:0000313" key="5">
    <source>
        <dbReference type="EMBL" id="TDR40923.1"/>
    </source>
</evidence>
<dbReference type="OrthoDB" id="2087at2"/>
<dbReference type="Proteomes" id="UP000254330">
    <property type="component" value="Unassembled WGS sequence"/>
</dbReference>
<dbReference type="GO" id="GO:0030288">
    <property type="term" value="C:outer membrane-bounded periplasmic space"/>
    <property type="evidence" value="ECO:0007669"/>
    <property type="project" value="InterPro"/>
</dbReference>
<gene>
    <name evidence="4" type="primary">dctP_2</name>
    <name evidence="5" type="ORF">DFR61_10738</name>
    <name evidence="4" type="ORF">NCTC10597_01451</name>
</gene>
<dbReference type="PANTHER" id="PTHR33376:SF7">
    <property type="entry name" value="C4-DICARBOXYLATE-BINDING PROTEIN DCTB"/>
    <property type="match status" value="1"/>
</dbReference>
<dbReference type="NCBIfam" id="TIGR00787">
    <property type="entry name" value="dctP"/>
    <property type="match status" value="1"/>
</dbReference>
<keyword evidence="2" id="KW-0813">Transport</keyword>
<keyword evidence="3" id="KW-0732">Signal</keyword>
<evidence type="ECO:0000313" key="4">
    <source>
        <dbReference type="EMBL" id="STX09755.1"/>
    </source>
</evidence>
<proteinExistence type="inferred from homology"/>
<evidence type="ECO:0000256" key="3">
    <source>
        <dbReference type="ARBA" id="ARBA00022729"/>
    </source>
</evidence>
<dbReference type="EMBL" id="UGNP01000001">
    <property type="protein sequence ID" value="STX09755.1"/>
    <property type="molecule type" value="Genomic_DNA"/>
</dbReference>
<sequence>MRMYITTAIAIIVGLAIYIGFQQGLFQNEKIPYDTEQEGLSEQITIHFSHVVAEDTPKGQAAMKFAQLVAERSHNKIRVEISPNALLYNDETELAAVKDNKVQMIAPSFSKMTKEVPAWEVLDLPYLFHTTDEVQKVFTGEMADDLLAELNNKQIKALGFWQNGFKQMLSEQKQIIQVNDFHGLKVRAMPSDVLTKQFQSVQAIPINSSFDELFTDMNNKKMDAMENTISNIYSKRFYDREKYLTLSDHGILAYSVIINQSFWQSLSTADQHIIQEALAETTKWNFKNAQKMNSLDLEKLESNDLPIYHLSNKEKERWAKAFQPVYKYIESTPAQSYLTKIQTVLQQKNIQ</sequence>
<reference evidence="5 7" key="2">
    <citation type="submission" date="2019-03" db="EMBL/GenBank/DDBJ databases">
        <title>Genomic Encyclopedia of Type Strains, Phase IV (KMG-IV): sequencing the most valuable type-strain genomes for metagenomic binning, comparative biology and taxonomic classification.</title>
        <authorList>
            <person name="Goeker M."/>
        </authorList>
    </citation>
    <scope>NUCLEOTIDE SEQUENCE [LARGE SCALE GENOMIC DNA]</scope>
    <source>
        <strain evidence="5 7">DSM 20580</strain>
    </source>
</reference>
<dbReference type="EMBL" id="SNZG01000007">
    <property type="protein sequence ID" value="TDR40923.1"/>
    <property type="molecule type" value="Genomic_DNA"/>
</dbReference>